<dbReference type="PANTHER" id="PTHR43775">
    <property type="entry name" value="FATTY ACID SYNTHASE"/>
    <property type="match status" value="1"/>
</dbReference>
<dbReference type="InterPro" id="IPR009081">
    <property type="entry name" value="PP-bd_ACP"/>
</dbReference>
<sequence>MENNIRKKDIAIVGISGKYPKSDNINEFWKHLMNGEELVHFYSDDELRAAGVTEKELANPDLIKAQASLEDPNSFDYSFFGYTRQEAMSMDPQVRMMHELVWLGLEDAGYNPKTYKDKIGLYLSASDNMNWRAYTMITNNDNVNSFYLNQISNKNFISTLISYNMNLRGPSYYVDTACSSSLVGIHQACRSLLMRECSIAIAGGVRVYSKVYKGHQYQEGMTNSKDGHCKAFDEDSSGIVSGEGAGVAVLKRLEDAIADKDQIYAVIRASVVNNDGNRKVGYTAPSISGQYECIKQAQQIADATPESITYIEAHGTGTKLGDPIEVEALNKSFEYNTNHHCALGSVKTNIGHLDSAAGITGFLKTTLALKNKMLPPSLHFKNPNPEINFKSGPFKVQTELSAWTSKDNQPLRAGVSSFGIGGNNAHVILQEAPLKEEIAENNSYKLLRFSAQSVGALNAYQERLTSFLEENEKDNFQDMAYTLQVGRNQFKYNRFLVSNSRENAIETLKDPLSKSVYSGKLSQKRKIVFMCTGSGAQYLNMGKNLYEKEPYFKELIDKGFSIIKTLTGVDVTKVLYGENAGAEKNTDINKNEFTQPIVFVFEYALAKLMMRWGITPDKLIGHSTGEYVAACLSEVFSFETGVKLVAKRALLMNKTPGGSMLSVSLSEEKIKTYLNDQVSLAVVNSPESCVLSGTDSAIEALIEILETEEILCSKLRISLGGHSFLMDSVLEEFRQELEKVEFSAPKIPFVSNLTGQLINSEEAVSTQYWVDHLRHTVRFSDGLATLLKDSDSIFIEVGPGNTLTTLFQQQKHDETSNNTAINLVRHPKQEINDQEHLCQKLGELWMNGIDINWETYYGEQKPYRVSMPGYVFNKTKLPVKVNPFAFLNFSGSEEGAIAAPLTTEDYDDSEAFQEDLEDNAVSFVNYVPPSNETEEKLVEMWKSFFSKDEIGVLHDFFALGGNSLKGVTMLKLIQKRFDIEIKIKDFYQKSTIKELAAEIDMGLKLVTLQEESTYKSVMTI</sequence>
<keyword evidence="3" id="KW-0808">Transferase</keyword>
<feature type="domain" description="Carrier" evidence="4">
    <location>
        <begin position="928"/>
        <end position="1003"/>
    </location>
</feature>
<dbReference type="SUPFAM" id="SSF55048">
    <property type="entry name" value="Probable ACP-binding domain of malonyl-CoA ACP transacylase"/>
    <property type="match status" value="1"/>
</dbReference>
<dbReference type="PANTHER" id="PTHR43775:SF51">
    <property type="entry name" value="INACTIVE PHENOLPHTHIOCEROL SYNTHESIS POLYKETIDE SYNTHASE TYPE I PKS1-RELATED"/>
    <property type="match status" value="1"/>
</dbReference>
<evidence type="ECO:0000259" key="4">
    <source>
        <dbReference type="PROSITE" id="PS50075"/>
    </source>
</evidence>
<dbReference type="InterPro" id="IPR050091">
    <property type="entry name" value="PKS_NRPS_Biosynth_Enz"/>
</dbReference>
<dbReference type="Gene3D" id="3.40.366.10">
    <property type="entry name" value="Malonyl-Coenzyme A Acyl Carrier Protein, domain 2"/>
    <property type="match status" value="1"/>
</dbReference>
<dbReference type="Pfam" id="PF00698">
    <property type="entry name" value="Acyl_transf_1"/>
    <property type="match status" value="1"/>
</dbReference>
<keyword evidence="1" id="KW-0596">Phosphopantetheine</keyword>
<reference evidence="8" key="1">
    <citation type="submission" date="2016-09" db="EMBL/GenBank/DDBJ databases">
        <authorList>
            <person name="Chen S."/>
            <person name="Walker E."/>
        </authorList>
    </citation>
    <scope>NUCLEOTIDE SEQUENCE [LARGE SCALE GENOMIC DNA]</scope>
    <source>
        <strain evidence="8">MSU</strain>
    </source>
</reference>
<dbReference type="PROSITE" id="PS00012">
    <property type="entry name" value="PHOSPHOPANTETHEINE"/>
    <property type="match status" value="1"/>
</dbReference>
<organism evidence="6 8">
    <name type="scientific">Flavobacterium tructae</name>
    <dbReference type="NCBI Taxonomy" id="1114873"/>
    <lineage>
        <taxon>Bacteria</taxon>
        <taxon>Pseudomonadati</taxon>
        <taxon>Bacteroidota</taxon>
        <taxon>Flavobacteriia</taxon>
        <taxon>Flavobacteriales</taxon>
        <taxon>Flavobacteriaceae</taxon>
        <taxon>Flavobacterium</taxon>
    </lineage>
</organism>
<dbReference type="InterPro" id="IPR014031">
    <property type="entry name" value="Ketoacyl_synth_C"/>
</dbReference>
<reference evidence="7 9" key="3">
    <citation type="submission" date="2016-11" db="EMBL/GenBank/DDBJ databases">
        <title>Whole genomes of Flavobacteriaceae.</title>
        <authorList>
            <person name="Stine C."/>
            <person name="Li C."/>
            <person name="Tadesse D."/>
        </authorList>
    </citation>
    <scope>NUCLEOTIDE SEQUENCE [LARGE SCALE GENOMIC DNA]</scope>
    <source>
        <strain evidence="7 9">ATCC BAA-2541</strain>
    </source>
</reference>
<dbReference type="PROSITE" id="PS50075">
    <property type="entry name" value="CARRIER"/>
    <property type="match status" value="1"/>
</dbReference>
<dbReference type="GO" id="GO:0006633">
    <property type="term" value="P:fatty acid biosynthetic process"/>
    <property type="evidence" value="ECO:0007669"/>
    <property type="project" value="InterPro"/>
</dbReference>
<evidence type="ECO:0000256" key="1">
    <source>
        <dbReference type="ARBA" id="ARBA00022450"/>
    </source>
</evidence>
<dbReference type="OrthoDB" id="9778690at2"/>
<evidence type="ECO:0000259" key="5">
    <source>
        <dbReference type="PROSITE" id="PS52004"/>
    </source>
</evidence>
<dbReference type="EMBL" id="MIKE01000022">
    <property type="protein sequence ID" value="OHT45881.1"/>
    <property type="molecule type" value="Genomic_DNA"/>
</dbReference>
<dbReference type="InterPro" id="IPR001227">
    <property type="entry name" value="Ac_transferase_dom_sf"/>
</dbReference>
<dbReference type="Proteomes" id="UP000198319">
    <property type="component" value="Unassembled WGS sequence"/>
</dbReference>
<evidence type="ECO:0000313" key="8">
    <source>
        <dbReference type="Proteomes" id="UP000180252"/>
    </source>
</evidence>
<dbReference type="PROSITE" id="PS00606">
    <property type="entry name" value="KS3_1"/>
    <property type="match status" value="1"/>
</dbReference>
<dbReference type="Pfam" id="PF00550">
    <property type="entry name" value="PP-binding"/>
    <property type="match status" value="1"/>
</dbReference>
<dbReference type="InterPro" id="IPR036736">
    <property type="entry name" value="ACP-like_sf"/>
</dbReference>
<dbReference type="Pfam" id="PF00109">
    <property type="entry name" value="ketoacyl-synt"/>
    <property type="match status" value="1"/>
</dbReference>
<dbReference type="AlphaFoldDB" id="A0A1S1J8G6"/>
<dbReference type="SUPFAM" id="SSF52151">
    <property type="entry name" value="FabD/lysophospholipase-like"/>
    <property type="match status" value="1"/>
</dbReference>
<dbReference type="Pfam" id="PF16197">
    <property type="entry name" value="KAsynt_C_assoc"/>
    <property type="match status" value="1"/>
</dbReference>
<keyword evidence="2" id="KW-0597">Phosphoprotein</keyword>
<protein>
    <submittedName>
        <fullName evidence="6">Uncharacterized protein</fullName>
    </submittedName>
</protein>
<keyword evidence="9" id="KW-1185">Reference proteome</keyword>
<dbReference type="GO" id="GO:0004315">
    <property type="term" value="F:3-oxoacyl-[acyl-carrier-protein] synthase activity"/>
    <property type="evidence" value="ECO:0007669"/>
    <property type="project" value="InterPro"/>
</dbReference>
<dbReference type="SMART" id="SM00825">
    <property type="entry name" value="PKS_KS"/>
    <property type="match status" value="1"/>
</dbReference>
<dbReference type="Gene3D" id="3.30.70.250">
    <property type="entry name" value="Malonyl-CoA ACP transacylase, ACP-binding"/>
    <property type="match status" value="1"/>
</dbReference>
<evidence type="ECO:0000256" key="2">
    <source>
        <dbReference type="ARBA" id="ARBA00022553"/>
    </source>
</evidence>
<dbReference type="RefSeq" id="WP_070907121.1">
    <property type="nucleotide sequence ID" value="NZ_MIKE01000022.1"/>
</dbReference>
<proteinExistence type="predicted"/>
<dbReference type="InterPro" id="IPR020841">
    <property type="entry name" value="PKS_Beta-ketoAc_synthase_dom"/>
</dbReference>
<dbReference type="CDD" id="cd00833">
    <property type="entry name" value="PKS"/>
    <property type="match status" value="1"/>
</dbReference>
<dbReference type="InterPro" id="IPR032821">
    <property type="entry name" value="PKS_assoc"/>
</dbReference>
<dbReference type="InterPro" id="IPR016039">
    <property type="entry name" value="Thiolase-like"/>
</dbReference>
<dbReference type="SMART" id="SM00827">
    <property type="entry name" value="PKS_AT"/>
    <property type="match status" value="1"/>
</dbReference>
<dbReference type="Gene3D" id="3.40.47.10">
    <property type="match status" value="1"/>
</dbReference>
<dbReference type="GO" id="GO:0004312">
    <property type="term" value="F:fatty acid synthase activity"/>
    <property type="evidence" value="ECO:0007669"/>
    <property type="project" value="TreeGrafter"/>
</dbReference>
<dbReference type="Pfam" id="PF02801">
    <property type="entry name" value="Ketoacyl-synt_C"/>
    <property type="match status" value="1"/>
</dbReference>
<dbReference type="Gene3D" id="3.30.70.3290">
    <property type="match status" value="1"/>
</dbReference>
<name>A0A1S1J8G6_9FLAO</name>
<accession>A0A1S1J8G6</accession>
<dbReference type="InterPro" id="IPR006162">
    <property type="entry name" value="Ppantetheine_attach_site"/>
</dbReference>
<evidence type="ECO:0000313" key="6">
    <source>
        <dbReference type="EMBL" id="OHT45881.1"/>
    </source>
</evidence>
<dbReference type="InterPro" id="IPR014030">
    <property type="entry name" value="Ketoacyl_synth_N"/>
</dbReference>
<dbReference type="InterPro" id="IPR014043">
    <property type="entry name" value="Acyl_transferase_dom"/>
</dbReference>
<dbReference type="InterPro" id="IPR018201">
    <property type="entry name" value="Ketoacyl_synth_AS"/>
</dbReference>
<evidence type="ECO:0000256" key="3">
    <source>
        <dbReference type="ARBA" id="ARBA00022679"/>
    </source>
</evidence>
<dbReference type="Proteomes" id="UP000180252">
    <property type="component" value="Unassembled WGS sequence"/>
</dbReference>
<dbReference type="SUPFAM" id="SSF53901">
    <property type="entry name" value="Thiolase-like"/>
    <property type="match status" value="1"/>
</dbReference>
<gene>
    <name evidence="7" type="ORF">B0A71_17925</name>
    <name evidence="6" type="ORF">BHE19_08635</name>
</gene>
<evidence type="ECO:0000313" key="9">
    <source>
        <dbReference type="Proteomes" id="UP000198319"/>
    </source>
</evidence>
<dbReference type="EMBL" id="MUHG01000026">
    <property type="protein sequence ID" value="OXB17141.1"/>
    <property type="molecule type" value="Genomic_DNA"/>
</dbReference>
<comment type="caution">
    <text evidence="6">The sequence shown here is derived from an EMBL/GenBank/DDBJ whole genome shotgun (WGS) entry which is preliminary data.</text>
</comment>
<dbReference type="InterPro" id="IPR016036">
    <property type="entry name" value="Malonyl_transacylase_ACP-bd"/>
</dbReference>
<dbReference type="SUPFAM" id="SSF47336">
    <property type="entry name" value="ACP-like"/>
    <property type="match status" value="1"/>
</dbReference>
<feature type="domain" description="Ketosynthase family 3 (KS3)" evidence="5">
    <location>
        <begin position="7"/>
        <end position="431"/>
    </location>
</feature>
<reference evidence="6" key="2">
    <citation type="submission" date="2016-09" db="EMBL/GenBank/DDBJ databases">
        <authorList>
            <person name="Capua I."/>
            <person name="De Benedictis P."/>
            <person name="Joannis T."/>
            <person name="Lombin L.H."/>
            <person name="Cattoli G."/>
        </authorList>
    </citation>
    <scope>NUCLEOTIDE SEQUENCE [LARGE SCALE GENOMIC DNA]</scope>
    <source>
        <strain evidence="6">MSU</strain>
    </source>
</reference>
<dbReference type="InterPro" id="IPR016035">
    <property type="entry name" value="Acyl_Trfase/lysoPLipase"/>
</dbReference>
<dbReference type="PROSITE" id="PS52004">
    <property type="entry name" value="KS3_2"/>
    <property type="match status" value="1"/>
</dbReference>
<dbReference type="STRING" id="1278819.BHE19_08635"/>
<dbReference type="Gene3D" id="1.10.1200.10">
    <property type="entry name" value="ACP-like"/>
    <property type="match status" value="1"/>
</dbReference>
<evidence type="ECO:0000313" key="7">
    <source>
        <dbReference type="EMBL" id="OXB17141.1"/>
    </source>
</evidence>